<dbReference type="GO" id="GO:0019148">
    <property type="term" value="F:D-cysteine desulfhydrase activity"/>
    <property type="evidence" value="ECO:0007669"/>
    <property type="project" value="TreeGrafter"/>
</dbReference>
<dbReference type="EMBL" id="JACEFO010002174">
    <property type="protein sequence ID" value="KAF8676222.1"/>
    <property type="molecule type" value="Genomic_DNA"/>
</dbReference>
<keyword evidence="5" id="KW-1185">Reference proteome</keyword>
<dbReference type="Gene3D" id="3.40.50.1100">
    <property type="match status" value="1"/>
</dbReference>
<evidence type="ECO:0000256" key="2">
    <source>
        <dbReference type="ARBA" id="ARBA00008639"/>
    </source>
</evidence>
<organism evidence="4 5">
    <name type="scientific">Digitaria exilis</name>
    <dbReference type="NCBI Taxonomy" id="1010633"/>
    <lineage>
        <taxon>Eukaryota</taxon>
        <taxon>Viridiplantae</taxon>
        <taxon>Streptophyta</taxon>
        <taxon>Embryophyta</taxon>
        <taxon>Tracheophyta</taxon>
        <taxon>Spermatophyta</taxon>
        <taxon>Magnoliopsida</taxon>
        <taxon>Liliopsida</taxon>
        <taxon>Poales</taxon>
        <taxon>Poaceae</taxon>
        <taxon>PACMAD clade</taxon>
        <taxon>Panicoideae</taxon>
        <taxon>Panicodae</taxon>
        <taxon>Paniceae</taxon>
        <taxon>Anthephorinae</taxon>
        <taxon>Digitaria</taxon>
    </lineage>
</organism>
<dbReference type="PANTHER" id="PTHR43780">
    <property type="entry name" value="1-AMINOCYCLOPROPANE-1-CARBOXYLATE DEAMINASE-RELATED"/>
    <property type="match status" value="1"/>
</dbReference>
<dbReference type="InterPro" id="IPR036052">
    <property type="entry name" value="TrpB-like_PALP_sf"/>
</dbReference>
<dbReference type="SUPFAM" id="SSF53686">
    <property type="entry name" value="Tryptophan synthase beta subunit-like PLP-dependent enzymes"/>
    <property type="match status" value="1"/>
</dbReference>
<evidence type="ECO:0008006" key="6">
    <source>
        <dbReference type="Google" id="ProtNLM"/>
    </source>
</evidence>
<accession>A0A835AV69</accession>
<dbReference type="InterPro" id="IPR027278">
    <property type="entry name" value="ACCD_DCysDesulf"/>
</dbReference>
<dbReference type="FunFam" id="3.40.50.1100:FF:000081">
    <property type="entry name" value="D-cysteine desulfhydrase 2 mitochondrial"/>
    <property type="match status" value="1"/>
</dbReference>
<evidence type="ECO:0000313" key="4">
    <source>
        <dbReference type="EMBL" id="KAF8676222.1"/>
    </source>
</evidence>
<comment type="caution">
    <text evidence="4">The sequence shown here is derived from an EMBL/GenBank/DDBJ whole genome shotgun (WGS) entry which is preliminary data.</text>
</comment>
<gene>
    <name evidence="4" type="ORF">HU200_047093</name>
</gene>
<sequence length="435" mass="47161">MRPTPALAAGGRTVANLLSTTEWMLPSPASQVHTIAVLPSHSPTPRHELAFSNLTTSLGNGGGGGGKGGESGSARFHVVRDDFLHPLANGNKARKLDALLPLLRRHGTTDLVRSLTTVLPAFGVSFSDMLVIFTVPVAGYVRGLPERPCRSCRSSLVSAVHCAEWGIRPHILLRGEQLDVPTGHNLISLMFGNVTYASRSVYAKRDEMLYEHATKVAGSNGTVMWADDIIAEDLVVDEDTTGGNCSRRVMIVKEGAGSVQALLGVMRLVDYLSGLTLFGQDEKVHIVVDSGTGTTAVGLALGAWRVTAIMLADTLERYRQQEKSLVSDFEKLYPGNFLGMVENDTHGSIVQWVERFSPRRFGKVLDGEISMCRQVAQQTGILLDPVYTLAAWEQAVDLCRRDSETKVVMIHTGGTLGLFGLAQRYSPQFTTDEQS</sequence>
<comment type="similarity">
    <text evidence="2">Belongs to the ACC deaminase/D-cysteine desulfhydrase family.</text>
</comment>
<dbReference type="AlphaFoldDB" id="A0A835AV69"/>
<reference evidence="4" key="1">
    <citation type="submission" date="2020-07" db="EMBL/GenBank/DDBJ databases">
        <title>Genome sequence and genetic diversity analysis of an under-domesticated orphan crop, white fonio (Digitaria exilis).</title>
        <authorList>
            <person name="Bennetzen J.L."/>
            <person name="Chen S."/>
            <person name="Ma X."/>
            <person name="Wang X."/>
            <person name="Yssel A.E.J."/>
            <person name="Chaluvadi S.R."/>
            <person name="Johnson M."/>
            <person name="Gangashetty P."/>
            <person name="Hamidou F."/>
            <person name="Sanogo M.D."/>
            <person name="Zwaenepoel A."/>
            <person name="Wallace J."/>
            <person name="Van De Peer Y."/>
            <person name="Van Deynze A."/>
        </authorList>
    </citation>
    <scope>NUCLEOTIDE SEQUENCE</scope>
    <source>
        <tissue evidence="4">Leaves</tissue>
    </source>
</reference>
<evidence type="ECO:0000313" key="5">
    <source>
        <dbReference type="Proteomes" id="UP000636709"/>
    </source>
</evidence>
<dbReference type="PANTHER" id="PTHR43780:SF7">
    <property type="entry name" value="D-CYSTEINE DESULFHYDRASE 2, MITOCHONDRIAL"/>
    <property type="match status" value="1"/>
</dbReference>
<dbReference type="OrthoDB" id="10266364at2759"/>
<protein>
    <recommendedName>
        <fullName evidence="6">D-cysteine desulfhydrase 2, mitochondrial</fullName>
    </recommendedName>
</protein>
<dbReference type="Proteomes" id="UP000636709">
    <property type="component" value="Unassembled WGS sequence"/>
</dbReference>
<comment type="cofactor">
    <cofactor evidence="1">
        <name>pyridoxal 5'-phosphate</name>
        <dbReference type="ChEBI" id="CHEBI:597326"/>
    </cofactor>
</comment>
<proteinExistence type="inferred from homology"/>
<evidence type="ECO:0000256" key="3">
    <source>
        <dbReference type="ARBA" id="ARBA00022898"/>
    </source>
</evidence>
<name>A0A835AV69_9POAL</name>
<keyword evidence="3" id="KW-0663">Pyridoxal phosphate</keyword>
<evidence type="ECO:0000256" key="1">
    <source>
        <dbReference type="ARBA" id="ARBA00001933"/>
    </source>
</evidence>